<comment type="subcellular location">
    <subcellularLocation>
        <location evidence="1 4">Mitochondrion matrix</location>
    </subcellularLocation>
</comment>
<dbReference type="Pfam" id="PF01025">
    <property type="entry name" value="GrpE"/>
    <property type="match status" value="1"/>
</dbReference>
<evidence type="ECO:0000256" key="2">
    <source>
        <dbReference type="ARBA" id="ARBA00009054"/>
    </source>
</evidence>
<dbReference type="OMA" id="CNRFHSL"/>
<dbReference type="GO" id="GO:0051087">
    <property type="term" value="F:protein-folding chaperone binding"/>
    <property type="evidence" value="ECO:0007669"/>
    <property type="project" value="InterPro"/>
</dbReference>
<dbReference type="VEuPathDB" id="ToxoDB:ETH2_1519900"/>
<dbReference type="PANTHER" id="PTHR21237:SF23">
    <property type="entry name" value="GRPE PROTEIN HOMOLOG, MITOCHONDRIAL"/>
    <property type="match status" value="1"/>
</dbReference>
<evidence type="ECO:0000256" key="7">
    <source>
        <dbReference type="SAM" id="MobiDB-lite"/>
    </source>
</evidence>
<evidence type="ECO:0000256" key="3">
    <source>
        <dbReference type="ARBA" id="ARBA00023186"/>
    </source>
</evidence>
<dbReference type="InterPro" id="IPR009012">
    <property type="entry name" value="GrpE_head"/>
</dbReference>
<evidence type="ECO:0000256" key="6">
    <source>
        <dbReference type="SAM" id="Coils"/>
    </source>
</evidence>
<protein>
    <recommendedName>
        <fullName evidence="4">GrpE protein homolog</fullName>
    </recommendedName>
</protein>
<dbReference type="GO" id="GO:0042803">
    <property type="term" value="F:protein homodimerization activity"/>
    <property type="evidence" value="ECO:0007669"/>
    <property type="project" value="InterPro"/>
</dbReference>
<dbReference type="FunFam" id="2.30.22.10:FF:000002">
    <property type="entry name" value="GrpE protein homolog"/>
    <property type="match status" value="1"/>
</dbReference>
<dbReference type="InterPro" id="IPR000740">
    <property type="entry name" value="GrpE"/>
</dbReference>
<reference evidence="8" key="2">
    <citation type="submission" date="2013-10" db="EMBL/GenBank/DDBJ databases">
        <authorList>
            <person name="Aslett M."/>
        </authorList>
    </citation>
    <scope>NUCLEOTIDE SEQUENCE [LARGE SCALE GENOMIC DNA]</scope>
    <source>
        <strain evidence="8">Houghton</strain>
    </source>
</reference>
<evidence type="ECO:0000256" key="4">
    <source>
        <dbReference type="RuleBase" id="RU000640"/>
    </source>
</evidence>
<dbReference type="PANTHER" id="PTHR21237">
    <property type="entry name" value="GRPE PROTEIN"/>
    <property type="match status" value="1"/>
</dbReference>
<dbReference type="SUPFAM" id="SSF51064">
    <property type="entry name" value="Head domain of nucleotide exchange factor GrpE"/>
    <property type="match status" value="1"/>
</dbReference>
<dbReference type="InterPro" id="IPR013805">
    <property type="entry name" value="GrpE_CC"/>
</dbReference>
<feature type="region of interest" description="Disordered" evidence="7">
    <location>
        <begin position="104"/>
        <end position="154"/>
    </location>
</feature>
<dbReference type="PRINTS" id="PR00773">
    <property type="entry name" value="GRPEPROTEIN"/>
</dbReference>
<dbReference type="EMBL" id="HG674259">
    <property type="protein sequence ID" value="CDJ39251.1"/>
    <property type="molecule type" value="Genomic_DNA"/>
</dbReference>
<dbReference type="RefSeq" id="XP_013230006.1">
    <property type="nucleotide sequence ID" value="XM_013374552.1"/>
</dbReference>
<feature type="compositionally biased region" description="Acidic residues" evidence="7">
    <location>
        <begin position="144"/>
        <end position="154"/>
    </location>
</feature>
<dbReference type="GO" id="GO:0001405">
    <property type="term" value="C:PAM complex, Tim23 associated import motor"/>
    <property type="evidence" value="ECO:0007669"/>
    <property type="project" value="TreeGrafter"/>
</dbReference>
<dbReference type="GeneID" id="25252673"/>
<dbReference type="GO" id="GO:0030150">
    <property type="term" value="P:protein import into mitochondrial matrix"/>
    <property type="evidence" value="ECO:0007669"/>
    <property type="project" value="TreeGrafter"/>
</dbReference>
<dbReference type="GO" id="GO:0006457">
    <property type="term" value="P:protein folding"/>
    <property type="evidence" value="ECO:0007669"/>
    <property type="project" value="InterPro"/>
</dbReference>
<evidence type="ECO:0000256" key="1">
    <source>
        <dbReference type="ARBA" id="ARBA00004305"/>
    </source>
</evidence>
<dbReference type="GO" id="GO:0051082">
    <property type="term" value="F:unfolded protein binding"/>
    <property type="evidence" value="ECO:0007669"/>
    <property type="project" value="TreeGrafter"/>
</dbReference>
<keyword evidence="6" id="KW-0175">Coiled coil</keyword>
<proteinExistence type="inferred from homology"/>
<feature type="compositionally biased region" description="Low complexity" evidence="7">
    <location>
        <begin position="104"/>
        <end position="125"/>
    </location>
</feature>
<dbReference type="CDD" id="cd00446">
    <property type="entry name" value="GrpE"/>
    <property type="match status" value="1"/>
</dbReference>
<organism evidence="8 9">
    <name type="scientific">Eimeria tenella</name>
    <name type="common">Coccidian parasite</name>
    <dbReference type="NCBI Taxonomy" id="5802"/>
    <lineage>
        <taxon>Eukaryota</taxon>
        <taxon>Sar</taxon>
        <taxon>Alveolata</taxon>
        <taxon>Apicomplexa</taxon>
        <taxon>Conoidasida</taxon>
        <taxon>Coccidia</taxon>
        <taxon>Eucoccidiorida</taxon>
        <taxon>Eimeriorina</taxon>
        <taxon>Eimeriidae</taxon>
        <taxon>Eimeria</taxon>
    </lineage>
</organism>
<dbReference type="Gene3D" id="3.90.20.20">
    <property type="match status" value="1"/>
</dbReference>
<feature type="coiled-coil region" evidence="6">
    <location>
        <begin position="175"/>
        <end position="202"/>
    </location>
</feature>
<name>U6KMN8_EIMTE</name>
<comment type="similarity">
    <text evidence="2 5">Belongs to the GrpE family.</text>
</comment>
<dbReference type="Gene3D" id="2.30.22.10">
    <property type="entry name" value="Head domain of nucleotide exchange factor GrpE"/>
    <property type="match status" value="1"/>
</dbReference>
<dbReference type="GO" id="GO:0000774">
    <property type="term" value="F:adenyl-nucleotide exchange factor activity"/>
    <property type="evidence" value="ECO:0007669"/>
    <property type="project" value="InterPro"/>
</dbReference>
<dbReference type="OrthoDB" id="201635at2759"/>
<dbReference type="HAMAP" id="MF_01151">
    <property type="entry name" value="GrpE"/>
    <property type="match status" value="1"/>
</dbReference>
<dbReference type="VEuPathDB" id="ToxoDB:ETH_00017670"/>
<keyword evidence="3 4" id="KW-0143">Chaperone</keyword>
<keyword evidence="4" id="KW-0496">Mitochondrion</keyword>
<reference evidence="8" key="1">
    <citation type="submission" date="2013-10" db="EMBL/GenBank/DDBJ databases">
        <title>Genomic analysis of the causative agents of coccidiosis in chickens.</title>
        <authorList>
            <person name="Reid A.J."/>
            <person name="Blake D."/>
            <person name="Billington K."/>
            <person name="Browne H."/>
            <person name="Dunn M."/>
            <person name="Hung S."/>
            <person name="Kawahara F."/>
            <person name="Miranda-Saavedra D."/>
            <person name="Mourier T."/>
            <person name="Nagra H."/>
            <person name="Otto T.D."/>
            <person name="Rawlings N."/>
            <person name="Sanchez A."/>
            <person name="Sanders M."/>
            <person name="Subramaniam C."/>
            <person name="Tay Y."/>
            <person name="Dear P."/>
            <person name="Doerig C."/>
            <person name="Gruber A."/>
            <person name="Parkinson J."/>
            <person name="Shirley M."/>
            <person name="Wan K.L."/>
            <person name="Berriman M."/>
            <person name="Tomley F."/>
            <person name="Pain A."/>
        </authorList>
    </citation>
    <scope>NUCLEOTIDE SEQUENCE [LARGE SCALE GENOMIC DNA]</scope>
    <source>
        <strain evidence="8">Houghton</strain>
    </source>
</reference>
<gene>
    <name evidence="8" type="ORF">ETH_00017670</name>
</gene>
<evidence type="ECO:0000256" key="5">
    <source>
        <dbReference type="RuleBase" id="RU004478"/>
    </source>
</evidence>
<dbReference type="SUPFAM" id="SSF58014">
    <property type="entry name" value="Coiled-coil domain of nucleotide exchange factor GrpE"/>
    <property type="match status" value="1"/>
</dbReference>
<dbReference type="PROSITE" id="PS01071">
    <property type="entry name" value="GRPE"/>
    <property type="match status" value="1"/>
</dbReference>
<keyword evidence="9" id="KW-1185">Reference proteome</keyword>
<accession>U6KMN8</accession>
<dbReference type="AlphaFoldDB" id="U6KMN8"/>
<evidence type="ECO:0000313" key="8">
    <source>
        <dbReference type="EMBL" id="CDJ39251.1"/>
    </source>
</evidence>
<sequence length="284" mass="29505">MNAAKLSAFRSGASRLVPRAGLRGFRSSSSSSSSCCCSSSSSRSLGAAFAMPFNGKSLNPRAGLRGLSGAHFSFPAAAAAAAAASAAASAAACPAAARFLTSSSSNGSAAAGSSSSSSSPSAAAATADGDAEGRERKTNGEATEQPEEDITDVEQVESARDYAISGFAKALLDVGDSLTNARQQLQQQLEKQQQQQQQQQSVGQLQQFVDGISMTESLFHKTLERFGVQQYDPIGQKFDPSLHEALFEMDGPSDKKGSVAQVVQRGYKIKDRILRAAKVGVVKP</sequence>
<evidence type="ECO:0000313" key="9">
    <source>
        <dbReference type="Proteomes" id="UP000030747"/>
    </source>
</evidence>
<dbReference type="Proteomes" id="UP000030747">
    <property type="component" value="Unassembled WGS sequence"/>
</dbReference>
<comment type="function">
    <text evidence="4">Essential component of the PAM complex, a complex required for the translocation of transit peptide-containing proteins from the inner membrane into the mitochondrial matrix in an ATP-dependent manner.</text>
</comment>